<proteinExistence type="predicted"/>
<organism evidence="1 2">
    <name type="scientific">Rhabditophanes sp. KR3021</name>
    <dbReference type="NCBI Taxonomy" id="114890"/>
    <lineage>
        <taxon>Eukaryota</taxon>
        <taxon>Metazoa</taxon>
        <taxon>Ecdysozoa</taxon>
        <taxon>Nematoda</taxon>
        <taxon>Chromadorea</taxon>
        <taxon>Rhabditida</taxon>
        <taxon>Tylenchina</taxon>
        <taxon>Panagrolaimomorpha</taxon>
        <taxon>Strongyloidoidea</taxon>
        <taxon>Alloionematidae</taxon>
        <taxon>Rhabditophanes</taxon>
    </lineage>
</organism>
<dbReference type="Proteomes" id="UP000095286">
    <property type="component" value="Unplaced"/>
</dbReference>
<protein>
    <submittedName>
        <fullName evidence="2">COesterase domain-containing protein</fullName>
    </submittedName>
</protein>
<reference evidence="2" key="1">
    <citation type="submission" date="2016-11" db="UniProtKB">
        <authorList>
            <consortium name="WormBaseParasite"/>
        </authorList>
    </citation>
    <scope>IDENTIFICATION</scope>
    <source>
        <strain evidence="2">KR3021</strain>
    </source>
</reference>
<accession>A0AC35TP32</accession>
<evidence type="ECO:0000313" key="2">
    <source>
        <dbReference type="WBParaSite" id="RSKR_0000247400.1"/>
    </source>
</evidence>
<name>A0AC35TP32_9BILA</name>
<sequence length="308" mass="35727">MDELKCTNSDRQLQLDCMKLKTIDEIYAAIDTFPRLTKEFGGFMFTPSMDNDFFPDTIQNMIKKAKVKPGIIGFSDKESLDILVNSEQLKERFPMPAEYNEYNLITALKQLAFNDKIEGTTHGKVYEFYNDPQFVLNFPVTHEISLYYLDLLTKITSDILINMPLLNEIELKRATGWPIYLFNMEYANDNLQPNSYPIKGPSHSTFLLYLLQNKLATNEDDKYLVNTFLNSFSQFVKTDSPSTKDQMWPKIDSNRPSIHVAIKRSLNEIKNSLLSTRHNFWKNELKFDGHITIPYKAITISESTHTEL</sequence>
<dbReference type="WBParaSite" id="RSKR_0000247400.1">
    <property type="protein sequence ID" value="RSKR_0000247400.1"/>
    <property type="gene ID" value="RSKR_0000247400"/>
</dbReference>
<evidence type="ECO:0000313" key="1">
    <source>
        <dbReference type="Proteomes" id="UP000095286"/>
    </source>
</evidence>